<protein>
    <submittedName>
        <fullName evidence="1">Uncharacterized protein</fullName>
    </submittedName>
</protein>
<dbReference type="Proteomes" id="UP001060215">
    <property type="component" value="Chromosome 8"/>
</dbReference>
<reference evidence="1 2" key="1">
    <citation type="journal article" date="2022" name="Plant J.">
        <title>Chromosome-level genome of Camellia lanceoleosa provides a valuable resource for understanding genome evolution and self-incompatibility.</title>
        <authorList>
            <person name="Gong W."/>
            <person name="Xiao S."/>
            <person name="Wang L."/>
            <person name="Liao Z."/>
            <person name="Chang Y."/>
            <person name="Mo W."/>
            <person name="Hu G."/>
            <person name="Li W."/>
            <person name="Zhao G."/>
            <person name="Zhu H."/>
            <person name="Hu X."/>
            <person name="Ji K."/>
            <person name="Xiang X."/>
            <person name="Song Q."/>
            <person name="Yuan D."/>
            <person name="Jin S."/>
            <person name="Zhang L."/>
        </authorList>
    </citation>
    <scope>NUCLEOTIDE SEQUENCE [LARGE SCALE GENOMIC DNA]</scope>
    <source>
        <strain evidence="1">SQ_2022a</strain>
    </source>
</reference>
<evidence type="ECO:0000313" key="1">
    <source>
        <dbReference type="EMBL" id="KAI7999392.1"/>
    </source>
</evidence>
<organism evidence="1 2">
    <name type="scientific">Camellia lanceoleosa</name>
    <dbReference type="NCBI Taxonomy" id="1840588"/>
    <lineage>
        <taxon>Eukaryota</taxon>
        <taxon>Viridiplantae</taxon>
        <taxon>Streptophyta</taxon>
        <taxon>Embryophyta</taxon>
        <taxon>Tracheophyta</taxon>
        <taxon>Spermatophyta</taxon>
        <taxon>Magnoliopsida</taxon>
        <taxon>eudicotyledons</taxon>
        <taxon>Gunneridae</taxon>
        <taxon>Pentapetalae</taxon>
        <taxon>asterids</taxon>
        <taxon>Ericales</taxon>
        <taxon>Theaceae</taxon>
        <taxon>Camellia</taxon>
    </lineage>
</organism>
<evidence type="ECO:0000313" key="2">
    <source>
        <dbReference type="Proteomes" id="UP001060215"/>
    </source>
</evidence>
<accession>A0ACC0GG00</accession>
<comment type="caution">
    <text evidence="1">The sequence shown here is derived from an EMBL/GenBank/DDBJ whole genome shotgun (WGS) entry which is preliminary data.</text>
</comment>
<proteinExistence type="predicted"/>
<sequence>MFVATSKINADSNDEAKNGAKCETTSETPTNLSAFPESNVLLLAFLEDFESFRITSTEPEATAFHRGYTVALKLSTGKTNDLALNAFHFLQTKSTMEETQFDRMATEFSLSTSLSPAN</sequence>
<dbReference type="EMBL" id="CM045765">
    <property type="protein sequence ID" value="KAI7999392.1"/>
    <property type="molecule type" value="Genomic_DNA"/>
</dbReference>
<keyword evidence="2" id="KW-1185">Reference proteome</keyword>
<gene>
    <name evidence="1" type="ORF">LOK49_LG09G01420</name>
</gene>
<name>A0ACC0GG00_9ERIC</name>